<sequence length="110" mass="12093">MNGPLSLSDAVIAVIVSALVVLSTRVLPFVVFSKKEPPAIIKFIEKYAPPMIMAILVVYCFKDVEYTTAPYGIPYFICVAAAAVLHLVFKNSMVSILGSTLFYMILSRLM</sequence>
<accession>A0A7T3V4P1</accession>
<organism evidence="2 3">
    <name type="scientific">Treponema peruense</name>
    <dbReference type="NCBI Taxonomy" id="2787628"/>
    <lineage>
        <taxon>Bacteria</taxon>
        <taxon>Pseudomonadati</taxon>
        <taxon>Spirochaetota</taxon>
        <taxon>Spirochaetia</taxon>
        <taxon>Spirochaetales</taxon>
        <taxon>Treponemataceae</taxon>
        <taxon>Treponema</taxon>
    </lineage>
</organism>
<evidence type="ECO:0000313" key="2">
    <source>
        <dbReference type="EMBL" id="QQA00506.1"/>
    </source>
</evidence>
<name>A0A7T3V4P1_9SPIR</name>
<feature type="transmembrane region" description="Helical" evidence="1">
    <location>
        <begin position="44"/>
        <end position="61"/>
    </location>
</feature>
<feature type="transmembrane region" description="Helical" evidence="1">
    <location>
        <begin position="73"/>
        <end position="106"/>
    </location>
</feature>
<dbReference type="Proteomes" id="UP000595224">
    <property type="component" value="Chromosome"/>
</dbReference>
<proteinExistence type="predicted"/>
<protein>
    <submittedName>
        <fullName evidence="2">AzlD domain-containing protein</fullName>
    </submittedName>
</protein>
<keyword evidence="1" id="KW-0812">Transmembrane</keyword>
<reference evidence="2 3" key="1">
    <citation type="submission" date="2020-11" db="EMBL/GenBank/DDBJ databases">
        <title>Treponema Peruensis nv. sp., first commensal Treponema isolated from human feces.</title>
        <authorList>
            <person name="Belkhou C."/>
            <person name="Raes J."/>
        </authorList>
    </citation>
    <scope>NUCLEOTIDE SEQUENCE [LARGE SCALE GENOMIC DNA]</scope>
    <source>
        <strain evidence="2 3">RCC2812</strain>
    </source>
</reference>
<dbReference type="EMBL" id="CP064936">
    <property type="protein sequence ID" value="QQA00506.1"/>
    <property type="molecule type" value="Genomic_DNA"/>
</dbReference>
<gene>
    <name evidence="2" type="ORF">IWA51_09545</name>
</gene>
<evidence type="ECO:0000313" key="3">
    <source>
        <dbReference type="Proteomes" id="UP000595224"/>
    </source>
</evidence>
<evidence type="ECO:0000256" key="1">
    <source>
        <dbReference type="SAM" id="Phobius"/>
    </source>
</evidence>
<dbReference type="Pfam" id="PF05437">
    <property type="entry name" value="AzlD"/>
    <property type="match status" value="1"/>
</dbReference>
<dbReference type="InterPro" id="IPR008407">
    <property type="entry name" value="Brnchd-chn_aa_trnsp_AzlD"/>
</dbReference>
<keyword evidence="3" id="KW-1185">Reference proteome</keyword>
<dbReference type="PIRSF" id="PIRSF003203">
    <property type="entry name" value="AzlD"/>
    <property type="match status" value="1"/>
</dbReference>
<dbReference type="KEGG" id="tper:IWA51_09545"/>
<feature type="transmembrane region" description="Helical" evidence="1">
    <location>
        <begin position="12"/>
        <end position="32"/>
    </location>
</feature>
<dbReference type="RefSeq" id="WP_177527691.1">
    <property type="nucleotide sequence ID" value="NZ_CBCSHE010000009.1"/>
</dbReference>
<dbReference type="AlphaFoldDB" id="A0A7T3V4P1"/>
<keyword evidence="1" id="KW-0472">Membrane</keyword>
<keyword evidence="1" id="KW-1133">Transmembrane helix</keyword>